<sequence length="28" mass="3340">MHLYDFFTLFYSSSRAAVTPPHEASFWM</sequence>
<reference evidence="1" key="2">
    <citation type="journal article" date="2015" name="Fish Shellfish Immunol.">
        <title>Early steps in the European eel (Anguilla anguilla)-Vibrio vulnificus interaction in the gills: Role of the RtxA13 toxin.</title>
        <authorList>
            <person name="Callol A."/>
            <person name="Pajuelo D."/>
            <person name="Ebbesson L."/>
            <person name="Teles M."/>
            <person name="MacKenzie S."/>
            <person name="Amaro C."/>
        </authorList>
    </citation>
    <scope>NUCLEOTIDE SEQUENCE</scope>
</reference>
<dbReference type="EMBL" id="GBXM01096182">
    <property type="protein sequence ID" value="JAH12395.1"/>
    <property type="molecule type" value="Transcribed_RNA"/>
</dbReference>
<proteinExistence type="predicted"/>
<reference evidence="1" key="1">
    <citation type="submission" date="2014-11" db="EMBL/GenBank/DDBJ databases">
        <authorList>
            <person name="Amaro Gonzalez C."/>
        </authorList>
    </citation>
    <scope>NUCLEOTIDE SEQUENCE</scope>
</reference>
<name>A0A0E9Q7U0_ANGAN</name>
<protein>
    <submittedName>
        <fullName evidence="1">Uncharacterized protein</fullName>
    </submittedName>
</protein>
<organism evidence="1">
    <name type="scientific">Anguilla anguilla</name>
    <name type="common">European freshwater eel</name>
    <name type="synonym">Muraena anguilla</name>
    <dbReference type="NCBI Taxonomy" id="7936"/>
    <lineage>
        <taxon>Eukaryota</taxon>
        <taxon>Metazoa</taxon>
        <taxon>Chordata</taxon>
        <taxon>Craniata</taxon>
        <taxon>Vertebrata</taxon>
        <taxon>Euteleostomi</taxon>
        <taxon>Actinopterygii</taxon>
        <taxon>Neopterygii</taxon>
        <taxon>Teleostei</taxon>
        <taxon>Anguilliformes</taxon>
        <taxon>Anguillidae</taxon>
        <taxon>Anguilla</taxon>
    </lineage>
</organism>
<evidence type="ECO:0000313" key="1">
    <source>
        <dbReference type="EMBL" id="JAH12395.1"/>
    </source>
</evidence>
<accession>A0A0E9Q7U0</accession>
<dbReference type="AlphaFoldDB" id="A0A0E9Q7U0"/>